<dbReference type="Proteomes" id="UP000632289">
    <property type="component" value="Unassembled WGS sequence"/>
</dbReference>
<proteinExistence type="predicted"/>
<name>A0A927EXU3_9ACTN</name>
<gene>
    <name evidence="1" type="ORF">IF129_07310</name>
</gene>
<dbReference type="AlphaFoldDB" id="A0A927EXU3"/>
<dbReference type="InterPro" id="IPR011048">
    <property type="entry name" value="Haem_d1_sf"/>
</dbReference>
<organism evidence="1 2">
    <name type="scientific">Streptomyces chumphonensis</name>
    <dbReference type="NCBI Taxonomy" id="1214925"/>
    <lineage>
        <taxon>Bacteria</taxon>
        <taxon>Bacillati</taxon>
        <taxon>Actinomycetota</taxon>
        <taxon>Actinomycetes</taxon>
        <taxon>Kitasatosporales</taxon>
        <taxon>Streptomycetaceae</taxon>
        <taxon>Streptomyces</taxon>
    </lineage>
</organism>
<protein>
    <submittedName>
        <fullName evidence="1">Uncharacterized protein</fullName>
    </submittedName>
</protein>
<evidence type="ECO:0000313" key="1">
    <source>
        <dbReference type="EMBL" id="MBD3931370.1"/>
    </source>
</evidence>
<dbReference type="EMBL" id="JACXYU010000002">
    <property type="protein sequence ID" value="MBD3931370.1"/>
    <property type="molecule type" value="Genomic_DNA"/>
</dbReference>
<reference evidence="1" key="1">
    <citation type="submission" date="2020-09" db="EMBL/GenBank/DDBJ databases">
        <title>Secondary metabolite and genome analysis of marine Streptomyces chumphonensis KK1-2T.</title>
        <authorList>
            <person name="Phongsopitanun W."/>
            <person name="Kanchanasin P."/>
            <person name="Pittayakhajonwut P."/>
            <person name="Suwanborirux K."/>
            <person name="Tanasupawat S."/>
        </authorList>
    </citation>
    <scope>NUCLEOTIDE SEQUENCE</scope>
    <source>
        <strain evidence="1">KK1-2</strain>
    </source>
</reference>
<dbReference type="RefSeq" id="WP_191208651.1">
    <property type="nucleotide sequence ID" value="NZ_BAABKL010000016.1"/>
</dbReference>
<comment type="caution">
    <text evidence="1">The sequence shown here is derived from an EMBL/GenBank/DDBJ whole genome shotgun (WGS) entry which is preliminary data.</text>
</comment>
<keyword evidence="2" id="KW-1185">Reference proteome</keyword>
<sequence length="410" mass="42815">MPTPETLLLVADHVAGRISLLDLSAGASHREVAAVEGRHVSEHAGFLRLPGDRVACVDDLAGALLVLDPFAAAGGGALESAAIPVATPAEHLAADPSGRRLAVTTGLGHADEPWSDLLTAVDLATGRACRTRVRVDEPGVTLTGGPAPHLVLRQRAPGGFALLRHSRLLAAGPGCPRVRPDATLPLPDDGHGDAYDPASDRVFTATGEGVHRARLDDGTLVAEDPLSWGGPGRGWFLRLDAPHRLLWSCLRGGPADPARWPEWTNTAWCHDLDTGLTARADLGPGLVFRMALARDHAAFTRIHPDGDELLLLARGDGPPSVSARIPLPAMDGAPRRGGTPWDGVQRRAVAASPGGDRVAVSRGGHGEILLFDAADGRAAGVLHTPTPLDEGGRLVLLHAGDRAERDTVGR</sequence>
<evidence type="ECO:0000313" key="2">
    <source>
        <dbReference type="Proteomes" id="UP000632289"/>
    </source>
</evidence>
<dbReference type="SUPFAM" id="SSF51004">
    <property type="entry name" value="C-terminal (heme d1) domain of cytochrome cd1-nitrite reductase"/>
    <property type="match status" value="1"/>
</dbReference>
<accession>A0A927EXU3</accession>